<comment type="caution">
    <text evidence="1">The sequence shown here is derived from an EMBL/GenBank/DDBJ whole genome shotgun (WGS) entry which is preliminary data.</text>
</comment>
<name>A0A9W7FFQ1_9STRA</name>
<dbReference type="AlphaFoldDB" id="A0A9W7FFQ1"/>
<keyword evidence="2" id="KW-1185">Reference proteome</keyword>
<accession>A0A9W7FFQ1</accession>
<dbReference type="EMBL" id="BRXZ01000423">
    <property type="protein sequence ID" value="GMI11439.1"/>
    <property type="molecule type" value="Genomic_DNA"/>
</dbReference>
<dbReference type="Proteomes" id="UP001165082">
    <property type="component" value="Unassembled WGS sequence"/>
</dbReference>
<protein>
    <submittedName>
        <fullName evidence="1">Uncharacterized protein</fullName>
    </submittedName>
</protein>
<feature type="non-terminal residue" evidence="1">
    <location>
        <position position="206"/>
    </location>
</feature>
<proteinExistence type="predicted"/>
<dbReference type="OrthoDB" id="10579306at2759"/>
<gene>
    <name evidence="1" type="ORF">TrRE_jg3359</name>
</gene>
<reference evidence="1" key="1">
    <citation type="submission" date="2022-07" db="EMBL/GenBank/DDBJ databases">
        <title>Genome analysis of Parmales, a sister group of diatoms, reveals the evolutionary specialization of diatoms from phago-mixotrophs to photoautotrophs.</title>
        <authorList>
            <person name="Ban H."/>
            <person name="Sato S."/>
            <person name="Yoshikawa S."/>
            <person name="Kazumasa Y."/>
            <person name="Nakamura Y."/>
            <person name="Ichinomiya M."/>
            <person name="Saitoh K."/>
            <person name="Sato N."/>
            <person name="Blanc-Mathieu R."/>
            <person name="Endo H."/>
            <person name="Kuwata A."/>
            <person name="Ogata H."/>
        </authorList>
    </citation>
    <scope>NUCLEOTIDE SEQUENCE</scope>
</reference>
<evidence type="ECO:0000313" key="2">
    <source>
        <dbReference type="Proteomes" id="UP001165082"/>
    </source>
</evidence>
<sequence>MKQRIAELEAAAAKDAADHAVALKAASRAVELADEKNYKSHKELQVKLFERGAIEGLLDFSSTSNVERLAFGCIIHDKPESVLSSFLQPVQEGAFQRHNIHFYDNNHWIVYWRHYQQRGTKLVDFLVDMVLIKSPDSTHIHLASVKWKDLPKKALKALEKIAGSPALRKFQRCKMSVELRVSGFEFGQASVTLIGSVEAEEQESLK</sequence>
<evidence type="ECO:0000313" key="1">
    <source>
        <dbReference type="EMBL" id="GMI11439.1"/>
    </source>
</evidence>
<organism evidence="1 2">
    <name type="scientific">Triparma retinervis</name>
    <dbReference type="NCBI Taxonomy" id="2557542"/>
    <lineage>
        <taxon>Eukaryota</taxon>
        <taxon>Sar</taxon>
        <taxon>Stramenopiles</taxon>
        <taxon>Ochrophyta</taxon>
        <taxon>Bolidophyceae</taxon>
        <taxon>Parmales</taxon>
        <taxon>Triparmaceae</taxon>
        <taxon>Triparma</taxon>
    </lineage>
</organism>